<evidence type="ECO:0000256" key="2">
    <source>
        <dbReference type="SAM" id="Phobius"/>
    </source>
</evidence>
<feature type="compositionally biased region" description="Basic and acidic residues" evidence="1">
    <location>
        <begin position="11"/>
        <end position="21"/>
    </location>
</feature>
<feature type="region of interest" description="Disordered" evidence="1">
    <location>
        <begin position="1"/>
        <end position="43"/>
    </location>
</feature>
<protein>
    <submittedName>
        <fullName evidence="3">Uncharacterized protein</fullName>
    </submittedName>
</protein>
<reference evidence="3" key="1">
    <citation type="submission" date="2022-05" db="EMBL/GenBank/DDBJ databases">
        <authorList>
            <person name="Oliphant S.A."/>
            <person name="Watson-Haigh N.S."/>
            <person name="Sumby K.M."/>
            <person name="Gardner J.M."/>
            <person name="Jiranek V."/>
        </authorList>
    </citation>
    <scope>NUCLEOTIDE SEQUENCE</scope>
    <source>
        <strain evidence="3">KI11_C11</strain>
    </source>
</reference>
<keyword evidence="2" id="KW-0472">Membrane</keyword>
<gene>
    <name evidence="3" type="ORF">M3M39_05115</name>
</gene>
<accession>A0ABY5BQU8</accession>
<keyword evidence="2" id="KW-0812">Transmembrane</keyword>
<evidence type="ECO:0000313" key="4">
    <source>
        <dbReference type="Proteomes" id="UP001057025"/>
    </source>
</evidence>
<organism evidence="3 4">
    <name type="scientific">Fructilactobacillus hinvesii</name>
    <dbReference type="NCBI Taxonomy" id="2940300"/>
    <lineage>
        <taxon>Bacteria</taxon>
        <taxon>Bacillati</taxon>
        <taxon>Bacillota</taxon>
        <taxon>Bacilli</taxon>
        <taxon>Lactobacillales</taxon>
        <taxon>Lactobacillaceae</taxon>
        <taxon>Fructilactobacillus</taxon>
    </lineage>
</organism>
<keyword evidence="4" id="KW-1185">Reference proteome</keyword>
<proteinExistence type="predicted"/>
<feature type="transmembrane region" description="Helical" evidence="2">
    <location>
        <begin position="96"/>
        <end position="117"/>
    </location>
</feature>
<dbReference type="Proteomes" id="UP001057025">
    <property type="component" value="Chromosome"/>
</dbReference>
<sequence>MAQNGVPQLKLLDKQNRHLDGEVSTDDTMKSQSSDGGDGTMKKDYVTHEELNHAVDNLSNEIKLSHKDMEMGFSNIDSKIDSKFEQINTKFEQQKVWILTSAFSVITLICTIVGLLIKIL</sequence>
<keyword evidence="2" id="KW-1133">Transmembrane helix</keyword>
<evidence type="ECO:0000313" key="3">
    <source>
        <dbReference type="EMBL" id="USS87504.1"/>
    </source>
</evidence>
<evidence type="ECO:0000256" key="1">
    <source>
        <dbReference type="SAM" id="MobiDB-lite"/>
    </source>
</evidence>
<dbReference type="RefSeq" id="WP_252796802.1">
    <property type="nucleotide sequence ID" value="NZ_CP097118.1"/>
</dbReference>
<name>A0ABY5BQU8_9LACO</name>
<dbReference type="EMBL" id="CP097118">
    <property type="protein sequence ID" value="USS87504.1"/>
    <property type="molecule type" value="Genomic_DNA"/>
</dbReference>